<dbReference type="Gene3D" id="3.30.565.10">
    <property type="entry name" value="Histidine kinase-like ATPase, C-terminal domain"/>
    <property type="match status" value="1"/>
</dbReference>
<keyword evidence="5" id="KW-0808">Transferase</keyword>
<dbReference type="InterPro" id="IPR005467">
    <property type="entry name" value="His_kinase_dom"/>
</dbReference>
<feature type="domain" description="Histidine kinase" evidence="11">
    <location>
        <begin position="269"/>
        <end position="439"/>
    </location>
</feature>
<dbReference type="SUPFAM" id="SSF55874">
    <property type="entry name" value="ATPase domain of HSP90 chaperone/DNA topoisomerase II/histidine kinase"/>
    <property type="match status" value="1"/>
</dbReference>
<dbReference type="InterPro" id="IPR036890">
    <property type="entry name" value="HATPase_C_sf"/>
</dbReference>
<dbReference type="InterPro" id="IPR036097">
    <property type="entry name" value="HisK_dim/P_sf"/>
</dbReference>
<sequence length="560" mass="61782">MARARAEASVMQRASSMRRRLMGWIAAPLLVFVAIQAWDSYQAALATAQTAFDRLLVTSAHALADLIWLERGELQITLPHAALELYAGDVRVSSRDSPTHSPMVYRVSYTNGDFLAGDQAVQPYDGLPPVNEAYAARLKLYDTQLHGEPMRMAALWQPVESAEGLRYVIVQIGEYSAYRFELGRRMLWQTLERQAILLALLLALWLASTAALRPLQLLAQRLEQRKANDLSHLPVHQQPREMAPMLQAFNGLLGRIEHAQVQQQRFVADASHQLRTPLAVLQLHANAGLQGDVPMPEALHNINATTRRTSRVVHQLLMWNRVRQGAGGTPQTLDLRDLMQDVAIQQSPLLAQKHLDFSLEAEPCAWQGEPWMVEELLMNLLSNAIRHTPDSGALGMTLQATEGRIGLTVWDSGPGLSPQMQQDLFTPLRERRQPGRGPGPGDLPGSGGSLWRQPGDHPSHGGRTGRGAERDCLAAAADQPRGINAGMRRPAPAPAPTRCARAARRWDARRGAPGPCVSPGCRPRARHCPWPPTGCAASARGRCGGWRCLRCGVERWPRPN</sequence>
<accession>A0A7V8FPG2</accession>
<keyword evidence="7" id="KW-0418">Kinase</keyword>
<evidence type="ECO:0000256" key="1">
    <source>
        <dbReference type="ARBA" id="ARBA00000085"/>
    </source>
</evidence>
<dbReference type="GO" id="GO:0005886">
    <property type="term" value="C:plasma membrane"/>
    <property type="evidence" value="ECO:0007669"/>
    <property type="project" value="TreeGrafter"/>
</dbReference>
<feature type="region of interest" description="Disordered" evidence="10">
    <location>
        <begin position="430"/>
        <end position="468"/>
    </location>
</feature>
<comment type="caution">
    <text evidence="13">The sequence shown here is derived from an EMBL/GenBank/DDBJ whole genome shotgun (WGS) entry which is preliminary data.</text>
</comment>
<comment type="catalytic activity">
    <reaction evidence="1">
        <text>ATP + protein L-histidine = ADP + protein N-phospho-L-histidine.</text>
        <dbReference type="EC" id="2.7.13.3"/>
    </reaction>
</comment>
<feature type="domain" description="HAMP" evidence="12">
    <location>
        <begin position="209"/>
        <end position="261"/>
    </location>
</feature>
<dbReference type="SUPFAM" id="SSF47384">
    <property type="entry name" value="Homodimeric domain of signal transducing histidine kinase"/>
    <property type="match status" value="1"/>
</dbReference>
<keyword evidence="9" id="KW-0902">Two-component regulatory system</keyword>
<dbReference type="Gene3D" id="1.10.287.130">
    <property type="match status" value="1"/>
</dbReference>
<dbReference type="EMBL" id="WNDQ01000019">
    <property type="protein sequence ID" value="KAF1021659.1"/>
    <property type="molecule type" value="Genomic_DNA"/>
</dbReference>
<dbReference type="InterPro" id="IPR003594">
    <property type="entry name" value="HATPase_dom"/>
</dbReference>
<dbReference type="GO" id="GO:0000155">
    <property type="term" value="F:phosphorelay sensor kinase activity"/>
    <property type="evidence" value="ECO:0007669"/>
    <property type="project" value="InterPro"/>
</dbReference>
<proteinExistence type="predicted"/>
<dbReference type="Proteomes" id="UP000461670">
    <property type="component" value="Unassembled WGS sequence"/>
</dbReference>
<dbReference type="PROSITE" id="PS50885">
    <property type="entry name" value="HAMP"/>
    <property type="match status" value="1"/>
</dbReference>
<evidence type="ECO:0000256" key="5">
    <source>
        <dbReference type="ARBA" id="ARBA00022679"/>
    </source>
</evidence>
<evidence type="ECO:0000256" key="9">
    <source>
        <dbReference type="ARBA" id="ARBA00023012"/>
    </source>
</evidence>
<dbReference type="CDD" id="cd00082">
    <property type="entry name" value="HisKA"/>
    <property type="match status" value="1"/>
</dbReference>
<dbReference type="Pfam" id="PF00512">
    <property type="entry name" value="HisKA"/>
    <property type="match status" value="1"/>
</dbReference>
<evidence type="ECO:0000259" key="12">
    <source>
        <dbReference type="PROSITE" id="PS50885"/>
    </source>
</evidence>
<dbReference type="InterPro" id="IPR050428">
    <property type="entry name" value="TCS_sensor_his_kinase"/>
</dbReference>
<dbReference type="PANTHER" id="PTHR45436">
    <property type="entry name" value="SENSOR HISTIDINE KINASE YKOH"/>
    <property type="match status" value="1"/>
</dbReference>
<organism evidence="13 14">
    <name type="scientific">Paracidovorax wautersii</name>
    <dbReference type="NCBI Taxonomy" id="1177982"/>
    <lineage>
        <taxon>Bacteria</taxon>
        <taxon>Pseudomonadati</taxon>
        <taxon>Pseudomonadota</taxon>
        <taxon>Betaproteobacteria</taxon>
        <taxon>Burkholderiales</taxon>
        <taxon>Comamonadaceae</taxon>
        <taxon>Paracidovorax</taxon>
    </lineage>
</organism>
<dbReference type="InterPro" id="IPR013727">
    <property type="entry name" value="2CSK_N"/>
</dbReference>
<evidence type="ECO:0000313" key="14">
    <source>
        <dbReference type="Proteomes" id="UP000461670"/>
    </source>
</evidence>
<keyword evidence="6" id="KW-0812">Transmembrane</keyword>
<evidence type="ECO:0000313" key="13">
    <source>
        <dbReference type="EMBL" id="KAF1021659.1"/>
    </source>
</evidence>
<gene>
    <name evidence="13" type="primary">qseC_5</name>
    <name evidence="13" type="ORF">GAK30_01719</name>
</gene>
<keyword evidence="8" id="KW-1133">Transmembrane helix</keyword>
<evidence type="ECO:0000256" key="7">
    <source>
        <dbReference type="ARBA" id="ARBA00022777"/>
    </source>
</evidence>
<dbReference type="AlphaFoldDB" id="A0A7V8FPG2"/>
<reference evidence="14" key="1">
    <citation type="journal article" date="2020" name="MBio">
        <title>Horizontal gene transfer to a defensive symbiont with a reduced genome amongst a multipartite beetle microbiome.</title>
        <authorList>
            <person name="Waterworth S.C."/>
            <person name="Florez L.V."/>
            <person name="Rees E.R."/>
            <person name="Hertweck C."/>
            <person name="Kaltenpoth M."/>
            <person name="Kwan J.C."/>
        </authorList>
    </citation>
    <scope>NUCLEOTIDE SEQUENCE [LARGE SCALE GENOMIC DNA]</scope>
</reference>
<evidence type="ECO:0000256" key="2">
    <source>
        <dbReference type="ARBA" id="ARBA00004370"/>
    </source>
</evidence>
<evidence type="ECO:0000256" key="8">
    <source>
        <dbReference type="ARBA" id="ARBA00022989"/>
    </source>
</evidence>
<dbReference type="PANTHER" id="PTHR45436:SF1">
    <property type="entry name" value="SENSOR PROTEIN QSEC"/>
    <property type="match status" value="1"/>
</dbReference>
<dbReference type="PROSITE" id="PS50109">
    <property type="entry name" value="HIS_KIN"/>
    <property type="match status" value="1"/>
</dbReference>
<evidence type="ECO:0000256" key="3">
    <source>
        <dbReference type="ARBA" id="ARBA00012438"/>
    </source>
</evidence>
<evidence type="ECO:0000256" key="10">
    <source>
        <dbReference type="SAM" id="MobiDB-lite"/>
    </source>
</evidence>
<feature type="region of interest" description="Disordered" evidence="10">
    <location>
        <begin position="477"/>
        <end position="496"/>
    </location>
</feature>
<name>A0A7V8FPG2_9BURK</name>
<keyword evidence="8" id="KW-0472">Membrane</keyword>
<protein>
    <recommendedName>
        <fullName evidence="3">histidine kinase</fullName>
        <ecNumber evidence="3">2.7.13.3</ecNumber>
    </recommendedName>
</protein>
<dbReference type="InterPro" id="IPR003661">
    <property type="entry name" value="HisK_dim/P_dom"/>
</dbReference>
<keyword evidence="4" id="KW-0597">Phosphoprotein</keyword>
<evidence type="ECO:0000259" key="11">
    <source>
        <dbReference type="PROSITE" id="PS50109"/>
    </source>
</evidence>
<dbReference type="Pfam" id="PF02518">
    <property type="entry name" value="HATPase_c"/>
    <property type="match status" value="1"/>
</dbReference>
<dbReference type="EC" id="2.7.13.3" evidence="3"/>
<evidence type="ECO:0000256" key="6">
    <source>
        <dbReference type="ARBA" id="ARBA00022692"/>
    </source>
</evidence>
<dbReference type="InterPro" id="IPR003660">
    <property type="entry name" value="HAMP_dom"/>
</dbReference>
<evidence type="ECO:0000256" key="4">
    <source>
        <dbReference type="ARBA" id="ARBA00022553"/>
    </source>
</evidence>
<comment type="subcellular location">
    <subcellularLocation>
        <location evidence="2">Membrane</location>
    </subcellularLocation>
</comment>
<feature type="compositionally biased region" description="Gly residues" evidence="10">
    <location>
        <begin position="436"/>
        <end position="448"/>
    </location>
</feature>
<dbReference type="Pfam" id="PF08521">
    <property type="entry name" value="2CSK_N"/>
    <property type="match status" value="1"/>
</dbReference>
<dbReference type="CDD" id="cd00075">
    <property type="entry name" value="HATPase"/>
    <property type="match status" value="1"/>
</dbReference>
<dbReference type="SMART" id="SM00388">
    <property type="entry name" value="HisKA"/>
    <property type="match status" value="1"/>
</dbReference>